<evidence type="ECO:0000259" key="1">
    <source>
        <dbReference type="Pfam" id="PF24928"/>
    </source>
</evidence>
<gene>
    <name evidence="2" type="ORF">CSSPJE1EN1_LOCUS9347</name>
</gene>
<feature type="non-terminal residue" evidence="2">
    <location>
        <position position="1"/>
    </location>
</feature>
<feature type="non-terminal residue" evidence="2">
    <location>
        <position position="153"/>
    </location>
</feature>
<organism evidence="2 3">
    <name type="scientific">Sphagnum jensenii</name>
    <dbReference type="NCBI Taxonomy" id="128206"/>
    <lineage>
        <taxon>Eukaryota</taxon>
        <taxon>Viridiplantae</taxon>
        <taxon>Streptophyta</taxon>
        <taxon>Embryophyta</taxon>
        <taxon>Bryophyta</taxon>
        <taxon>Sphagnophytina</taxon>
        <taxon>Sphagnopsida</taxon>
        <taxon>Sphagnales</taxon>
        <taxon>Sphagnaceae</taxon>
        <taxon>Sphagnum</taxon>
    </lineage>
</organism>
<name>A0ABP0WAN8_9BRYO</name>
<evidence type="ECO:0000313" key="2">
    <source>
        <dbReference type="EMBL" id="CAK9263869.1"/>
    </source>
</evidence>
<protein>
    <recommendedName>
        <fullName evidence="1">DUF7748 domain-containing protein</fullName>
    </recommendedName>
</protein>
<dbReference type="Proteomes" id="UP001497444">
    <property type="component" value="Chromosome 16"/>
</dbReference>
<dbReference type="PANTHER" id="PTHR48468">
    <property type="entry name" value="PLASTOCYANIN-LIKE DOMAIN-CONTAINING PROTEIN"/>
    <property type="match status" value="1"/>
</dbReference>
<dbReference type="InterPro" id="IPR056650">
    <property type="entry name" value="DUF7748"/>
</dbReference>
<keyword evidence="3" id="KW-1185">Reference proteome</keyword>
<sequence>MGSYTEIVNRTSEALKLQVGNNRVYREIAIVEKDGVYKISVDPNATYQEFCMGVDASGKSVIVDSDECVDNKCITITESVDGKFDVVKVPRQHIQQPQVDQVAPTTFRSAGTTVSPAASTHATRRQSTSWTFWKAQKKSSEQSSKSHRVCPTL</sequence>
<accession>A0ABP0WAN8</accession>
<dbReference type="EMBL" id="OZ020111">
    <property type="protein sequence ID" value="CAK9263869.1"/>
    <property type="molecule type" value="Genomic_DNA"/>
</dbReference>
<reference evidence="2" key="1">
    <citation type="submission" date="2024-02" db="EMBL/GenBank/DDBJ databases">
        <authorList>
            <consortium name="ELIXIR-Norway"/>
            <consortium name="Elixir Norway"/>
        </authorList>
    </citation>
    <scope>NUCLEOTIDE SEQUENCE</scope>
</reference>
<feature type="domain" description="DUF7748" evidence="1">
    <location>
        <begin position="5"/>
        <end position="92"/>
    </location>
</feature>
<evidence type="ECO:0000313" key="3">
    <source>
        <dbReference type="Proteomes" id="UP001497444"/>
    </source>
</evidence>
<dbReference type="PANTHER" id="PTHR48468:SF1">
    <property type="entry name" value="PLASTOCYANIN-LIKE DOMAIN-CONTAINING PROTEIN"/>
    <property type="match status" value="1"/>
</dbReference>
<proteinExistence type="predicted"/>
<dbReference type="Pfam" id="PF24928">
    <property type="entry name" value="DUF7748"/>
    <property type="match status" value="1"/>
</dbReference>